<protein>
    <submittedName>
        <fullName evidence="2">Helix-turn-helix domain-containing protein</fullName>
    </submittedName>
</protein>
<dbReference type="EMBL" id="JBEZAE010000029">
    <property type="protein sequence ID" value="MEU7074691.1"/>
    <property type="molecule type" value="Genomic_DNA"/>
</dbReference>
<dbReference type="Proteomes" id="UP001551329">
    <property type="component" value="Unassembled WGS sequence"/>
</dbReference>
<organism evidence="2 3">
    <name type="scientific">Streptomyces narbonensis</name>
    <dbReference type="NCBI Taxonomy" id="67333"/>
    <lineage>
        <taxon>Bacteria</taxon>
        <taxon>Bacillati</taxon>
        <taxon>Actinomycetota</taxon>
        <taxon>Actinomycetes</taxon>
        <taxon>Kitasatosporales</taxon>
        <taxon>Streptomycetaceae</taxon>
        <taxon>Streptomyces</taxon>
    </lineage>
</organism>
<dbReference type="Pfam" id="PF12728">
    <property type="entry name" value="HTH_17"/>
    <property type="match status" value="1"/>
</dbReference>
<dbReference type="InterPro" id="IPR041657">
    <property type="entry name" value="HTH_17"/>
</dbReference>
<sequence>MSGTTADSPYLNTKDLAALLKTTANAVNILRHRGQGPQGFRRGRNVLYRREVVDAWLAAQEAGDHLGQRAAA</sequence>
<evidence type="ECO:0000259" key="1">
    <source>
        <dbReference type="Pfam" id="PF12728"/>
    </source>
</evidence>
<name>A0ABV3CIU0_9ACTN</name>
<proteinExistence type="predicted"/>
<dbReference type="RefSeq" id="WP_358477275.1">
    <property type="nucleotide sequence ID" value="NZ_JBEZAE010000029.1"/>
</dbReference>
<reference evidence="2 3" key="1">
    <citation type="submission" date="2024-06" db="EMBL/GenBank/DDBJ databases">
        <title>The Natural Products Discovery Center: Release of the First 8490 Sequenced Strains for Exploring Actinobacteria Biosynthetic Diversity.</title>
        <authorList>
            <person name="Kalkreuter E."/>
            <person name="Kautsar S.A."/>
            <person name="Yang D."/>
            <person name="Bader C.D."/>
            <person name="Teijaro C.N."/>
            <person name="Fluegel L."/>
            <person name="Davis C.M."/>
            <person name="Simpson J.R."/>
            <person name="Lauterbach L."/>
            <person name="Steele A.D."/>
            <person name="Gui C."/>
            <person name="Meng S."/>
            <person name="Li G."/>
            <person name="Viehrig K."/>
            <person name="Ye F."/>
            <person name="Su P."/>
            <person name="Kiefer A.F."/>
            <person name="Nichols A."/>
            <person name="Cepeda A.J."/>
            <person name="Yan W."/>
            <person name="Fan B."/>
            <person name="Jiang Y."/>
            <person name="Adhikari A."/>
            <person name="Zheng C.-J."/>
            <person name="Schuster L."/>
            <person name="Cowan T.M."/>
            <person name="Smanski M.J."/>
            <person name="Chevrette M.G."/>
            <person name="De Carvalho L.P.S."/>
            <person name="Shen B."/>
        </authorList>
    </citation>
    <scope>NUCLEOTIDE SEQUENCE [LARGE SCALE GENOMIC DNA]</scope>
    <source>
        <strain evidence="2 3">NPDC045974</strain>
    </source>
</reference>
<dbReference type="InterPro" id="IPR009061">
    <property type="entry name" value="DNA-bd_dom_put_sf"/>
</dbReference>
<feature type="domain" description="Helix-turn-helix" evidence="1">
    <location>
        <begin position="10"/>
        <end position="60"/>
    </location>
</feature>
<evidence type="ECO:0000313" key="2">
    <source>
        <dbReference type="EMBL" id="MEU7074691.1"/>
    </source>
</evidence>
<keyword evidence="3" id="KW-1185">Reference proteome</keyword>
<accession>A0ABV3CIU0</accession>
<evidence type="ECO:0000313" key="3">
    <source>
        <dbReference type="Proteomes" id="UP001551329"/>
    </source>
</evidence>
<gene>
    <name evidence="2" type="ORF">AB0A88_31825</name>
</gene>
<dbReference type="SUPFAM" id="SSF46955">
    <property type="entry name" value="Putative DNA-binding domain"/>
    <property type="match status" value="1"/>
</dbReference>
<comment type="caution">
    <text evidence="2">The sequence shown here is derived from an EMBL/GenBank/DDBJ whole genome shotgun (WGS) entry which is preliminary data.</text>
</comment>